<accession>A0A0K6I5P8</accession>
<reference evidence="13" key="1">
    <citation type="submission" date="2015-08" db="EMBL/GenBank/DDBJ databases">
        <authorList>
            <person name="Varghese N."/>
        </authorList>
    </citation>
    <scope>NUCLEOTIDE SEQUENCE [LARGE SCALE GENOMIC DNA]</scope>
    <source>
        <strain evidence="13">DSM 18181</strain>
    </source>
</reference>
<gene>
    <name evidence="12" type="ORF">Ga0061069_10773</name>
</gene>
<comment type="similarity">
    <text evidence="2">Belongs to the CorA metal ion transporter (MIT) (TC 1.A.35) family.</text>
</comment>
<keyword evidence="4" id="KW-1003">Cell membrane</keyword>
<keyword evidence="10 11" id="KW-0472">Membrane</keyword>
<dbReference type="SUPFAM" id="SSF143865">
    <property type="entry name" value="CorA soluble domain-like"/>
    <property type="match status" value="1"/>
</dbReference>
<dbReference type="RefSeq" id="WP_342665699.1">
    <property type="nucleotide sequence ID" value="NZ_CYHF01000007.1"/>
</dbReference>
<feature type="transmembrane region" description="Helical" evidence="11">
    <location>
        <begin position="196"/>
        <end position="218"/>
    </location>
</feature>
<dbReference type="Pfam" id="PF01544">
    <property type="entry name" value="CorA"/>
    <property type="match status" value="1"/>
</dbReference>
<evidence type="ECO:0000256" key="10">
    <source>
        <dbReference type="ARBA" id="ARBA00023136"/>
    </source>
</evidence>
<dbReference type="InterPro" id="IPR002523">
    <property type="entry name" value="MgTranspt_CorA/ZnTranspt_ZntB"/>
</dbReference>
<evidence type="ECO:0000256" key="6">
    <source>
        <dbReference type="ARBA" id="ARBA00022692"/>
    </source>
</evidence>
<sequence length="256" mass="28532">MRSTRLEVVDQALVAVVNDVVYDFAQRESLQVATLWMSVERHRVISVRMQPLRAIDHLRIAVKAGESFVSPLALVDHLLRDQADVLIAILRSTASKVDAIEDQLMAGRLGRRRLQLGALRRNLLRLQRLLAPEPAAMFRLLSRPPRSLGPQNWDELRQSTEEFSLVLRDLAAQQERIKLLQEEVAAGIEERTGRTLFVLTAVTVGALPMNVIAGLFGMNVGGIPFADDRAGFWTKLGLVVAASALVAWLLFRGRDD</sequence>
<organism evidence="12 13">
    <name type="scientific">Thiomonas bhubaneswarensis</name>
    <dbReference type="NCBI Taxonomy" id="339866"/>
    <lineage>
        <taxon>Bacteria</taxon>
        <taxon>Pseudomonadati</taxon>
        <taxon>Pseudomonadota</taxon>
        <taxon>Betaproteobacteria</taxon>
        <taxon>Burkholderiales</taxon>
        <taxon>Thiomonas</taxon>
    </lineage>
</organism>
<dbReference type="GO" id="GO:0005886">
    <property type="term" value="C:plasma membrane"/>
    <property type="evidence" value="ECO:0007669"/>
    <property type="project" value="UniProtKB-SubCell"/>
</dbReference>
<dbReference type="InterPro" id="IPR045861">
    <property type="entry name" value="CorA_cytoplasmic_dom"/>
</dbReference>
<evidence type="ECO:0000256" key="4">
    <source>
        <dbReference type="ARBA" id="ARBA00022475"/>
    </source>
</evidence>
<dbReference type="GO" id="GO:0000287">
    <property type="term" value="F:magnesium ion binding"/>
    <property type="evidence" value="ECO:0007669"/>
    <property type="project" value="TreeGrafter"/>
</dbReference>
<keyword evidence="5" id="KW-0997">Cell inner membrane</keyword>
<dbReference type="SUPFAM" id="SSF144083">
    <property type="entry name" value="Magnesium transport protein CorA, transmembrane region"/>
    <property type="match status" value="1"/>
</dbReference>
<evidence type="ECO:0000256" key="1">
    <source>
        <dbReference type="ARBA" id="ARBA00004651"/>
    </source>
</evidence>
<evidence type="ECO:0000256" key="7">
    <source>
        <dbReference type="ARBA" id="ARBA00022833"/>
    </source>
</evidence>
<keyword evidence="3" id="KW-0813">Transport</keyword>
<evidence type="ECO:0000313" key="12">
    <source>
        <dbReference type="EMBL" id="CUA98383.1"/>
    </source>
</evidence>
<evidence type="ECO:0000313" key="13">
    <source>
        <dbReference type="Proteomes" id="UP000183649"/>
    </source>
</evidence>
<keyword evidence="7" id="KW-0862">Zinc</keyword>
<comment type="subcellular location">
    <subcellularLocation>
        <location evidence="1">Cell membrane</location>
        <topology evidence="1">Multi-pass membrane protein</topology>
    </subcellularLocation>
</comment>
<keyword evidence="13" id="KW-1185">Reference proteome</keyword>
<evidence type="ECO:0000256" key="2">
    <source>
        <dbReference type="ARBA" id="ARBA00009765"/>
    </source>
</evidence>
<evidence type="ECO:0000256" key="11">
    <source>
        <dbReference type="SAM" id="Phobius"/>
    </source>
</evidence>
<dbReference type="STRING" id="339866.GCA_001418255_02112"/>
<proteinExistence type="inferred from homology"/>
<feature type="transmembrane region" description="Helical" evidence="11">
    <location>
        <begin position="230"/>
        <end position="251"/>
    </location>
</feature>
<keyword evidence="6 11" id="KW-0812">Transmembrane</keyword>
<evidence type="ECO:0000256" key="8">
    <source>
        <dbReference type="ARBA" id="ARBA00022989"/>
    </source>
</evidence>
<dbReference type="EMBL" id="CYHF01000007">
    <property type="protein sequence ID" value="CUA98383.1"/>
    <property type="molecule type" value="Genomic_DNA"/>
</dbReference>
<evidence type="ECO:0000256" key="5">
    <source>
        <dbReference type="ARBA" id="ARBA00022519"/>
    </source>
</evidence>
<dbReference type="PANTHER" id="PTHR46494:SF3">
    <property type="entry name" value="ZINC TRANSPORT PROTEIN ZNTB"/>
    <property type="match status" value="1"/>
</dbReference>
<dbReference type="Proteomes" id="UP000183649">
    <property type="component" value="Unassembled WGS sequence"/>
</dbReference>
<dbReference type="GO" id="GO:0015087">
    <property type="term" value="F:cobalt ion transmembrane transporter activity"/>
    <property type="evidence" value="ECO:0007669"/>
    <property type="project" value="TreeGrafter"/>
</dbReference>
<name>A0A0K6I5P8_9BURK</name>
<evidence type="ECO:0000256" key="3">
    <source>
        <dbReference type="ARBA" id="ARBA00022448"/>
    </source>
</evidence>
<dbReference type="InterPro" id="IPR045863">
    <property type="entry name" value="CorA_TM1_TM2"/>
</dbReference>
<dbReference type="AlphaFoldDB" id="A0A0K6I5P8"/>
<dbReference type="GO" id="GO:0015095">
    <property type="term" value="F:magnesium ion transmembrane transporter activity"/>
    <property type="evidence" value="ECO:0007669"/>
    <property type="project" value="TreeGrafter"/>
</dbReference>
<keyword evidence="9" id="KW-0406">Ion transport</keyword>
<dbReference type="PANTHER" id="PTHR46494">
    <property type="entry name" value="CORA FAMILY METAL ION TRANSPORTER (EUROFUNG)"/>
    <property type="match status" value="1"/>
</dbReference>
<dbReference type="Gene3D" id="1.20.58.340">
    <property type="entry name" value="Magnesium transport protein CorA, transmembrane region"/>
    <property type="match status" value="2"/>
</dbReference>
<evidence type="ECO:0000256" key="9">
    <source>
        <dbReference type="ARBA" id="ARBA00023065"/>
    </source>
</evidence>
<dbReference type="Gene3D" id="3.30.460.20">
    <property type="entry name" value="CorA soluble domain-like"/>
    <property type="match status" value="1"/>
</dbReference>
<dbReference type="GO" id="GO:0050897">
    <property type="term" value="F:cobalt ion binding"/>
    <property type="evidence" value="ECO:0007669"/>
    <property type="project" value="TreeGrafter"/>
</dbReference>
<protein>
    <submittedName>
        <fullName evidence="12">Mg2+ and Co2+ transporter CorA</fullName>
    </submittedName>
</protein>
<keyword evidence="8 11" id="KW-1133">Transmembrane helix</keyword>